<feature type="chain" id="PRO_5019236272" evidence="2">
    <location>
        <begin position="26"/>
        <end position="276"/>
    </location>
</feature>
<evidence type="ECO:0000256" key="2">
    <source>
        <dbReference type="SAM" id="SignalP"/>
    </source>
</evidence>
<name>A0A432V4A3_9HYPH</name>
<dbReference type="InterPro" id="IPR008258">
    <property type="entry name" value="Transglycosylase_SLT_dom_1"/>
</dbReference>
<dbReference type="Proteomes" id="UP000281647">
    <property type="component" value="Unassembled WGS sequence"/>
</dbReference>
<dbReference type="EMBL" id="RKST01000015">
    <property type="protein sequence ID" value="RUM96961.1"/>
    <property type="molecule type" value="Genomic_DNA"/>
</dbReference>
<sequence>MSAHLPSFSRSLLAAAVLCPLALSACSTTGEAPVESLALNFPEDPVLPDMVALVPTPSSGADIAIADAGDAETKLTLGVSSYAATPAPDARFGPATVAARSPELDALIARYAEHYEVPVALVRRVVKRESTFDPGQRNGPYWGLMQIRHDTAQGMGYRGPASGLLDAETNLKYAVRYLRGAYLVADGDYDRAVGFYARGYYYDAKRLGMLEATGLGKDRRRMRQMAPVEVPQVLPVAAPANLGLPTASPMEDDFRTAPMQEPAVLPAFAPVPSPAA</sequence>
<reference evidence="4 5" key="1">
    <citation type="submission" date="2018-11" db="EMBL/GenBank/DDBJ databases">
        <title>Pseudaminobacter arsenicus sp. nov., an arsenic-resistant bacterium isolated from arsenic-rich aquifers.</title>
        <authorList>
            <person name="Mu Y."/>
        </authorList>
    </citation>
    <scope>NUCLEOTIDE SEQUENCE [LARGE SCALE GENOMIC DNA]</scope>
    <source>
        <strain evidence="4 5">CB3</strain>
    </source>
</reference>
<gene>
    <name evidence="4" type="ORF">EET67_15605</name>
</gene>
<feature type="domain" description="Transglycosylase SLT" evidence="3">
    <location>
        <begin position="107"/>
        <end position="199"/>
    </location>
</feature>
<dbReference type="Gene3D" id="1.10.530.10">
    <property type="match status" value="1"/>
</dbReference>
<dbReference type="InterPro" id="IPR023346">
    <property type="entry name" value="Lysozyme-like_dom_sf"/>
</dbReference>
<organism evidence="4 5">
    <name type="scientific">Borborobacter arsenicus</name>
    <dbReference type="NCBI Taxonomy" id="1851146"/>
    <lineage>
        <taxon>Bacteria</taxon>
        <taxon>Pseudomonadati</taxon>
        <taxon>Pseudomonadota</taxon>
        <taxon>Alphaproteobacteria</taxon>
        <taxon>Hyphomicrobiales</taxon>
        <taxon>Phyllobacteriaceae</taxon>
        <taxon>Borborobacter</taxon>
    </lineage>
</organism>
<evidence type="ECO:0000313" key="4">
    <source>
        <dbReference type="EMBL" id="RUM96961.1"/>
    </source>
</evidence>
<dbReference type="Pfam" id="PF01464">
    <property type="entry name" value="SLT"/>
    <property type="match status" value="1"/>
</dbReference>
<dbReference type="RefSeq" id="WP_128627462.1">
    <property type="nucleotide sequence ID" value="NZ_RKST01000015.1"/>
</dbReference>
<evidence type="ECO:0000259" key="3">
    <source>
        <dbReference type="Pfam" id="PF01464"/>
    </source>
</evidence>
<proteinExistence type="inferred from homology"/>
<keyword evidence="5" id="KW-1185">Reference proteome</keyword>
<accession>A0A432V4A3</accession>
<evidence type="ECO:0000313" key="5">
    <source>
        <dbReference type="Proteomes" id="UP000281647"/>
    </source>
</evidence>
<comment type="caution">
    <text evidence="4">The sequence shown here is derived from an EMBL/GenBank/DDBJ whole genome shotgun (WGS) entry which is preliminary data.</text>
</comment>
<dbReference type="OrthoDB" id="9788661at2"/>
<dbReference type="AlphaFoldDB" id="A0A432V4A3"/>
<protein>
    <submittedName>
        <fullName evidence="4">Lytic transglycosylase domain-containing protein</fullName>
    </submittedName>
</protein>
<feature type="signal peptide" evidence="2">
    <location>
        <begin position="1"/>
        <end position="25"/>
    </location>
</feature>
<evidence type="ECO:0000256" key="1">
    <source>
        <dbReference type="ARBA" id="ARBA00009387"/>
    </source>
</evidence>
<keyword evidence="2" id="KW-0732">Signal</keyword>
<dbReference type="CDD" id="cd00254">
    <property type="entry name" value="LT-like"/>
    <property type="match status" value="1"/>
</dbReference>
<comment type="similarity">
    <text evidence="1">Belongs to the virb1 family.</text>
</comment>
<dbReference type="SUPFAM" id="SSF53955">
    <property type="entry name" value="Lysozyme-like"/>
    <property type="match status" value="1"/>
</dbReference>